<dbReference type="EMBL" id="JARKIK010000002">
    <property type="protein sequence ID" value="KAK8753832.1"/>
    <property type="molecule type" value="Genomic_DNA"/>
</dbReference>
<dbReference type="Proteomes" id="UP001445076">
    <property type="component" value="Unassembled WGS sequence"/>
</dbReference>
<comment type="caution">
    <text evidence="1">The sequence shown here is derived from an EMBL/GenBank/DDBJ whole genome shotgun (WGS) entry which is preliminary data.</text>
</comment>
<proteinExistence type="predicted"/>
<dbReference type="AlphaFoldDB" id="A0AAW0YD25"/>
<evidence type="ECO:0000313" key="1">
    <source>
        <dbReference type="EMBL" id="KAK8753832.1"/>
    </source>
</evidence>
<protein>
    <submittedName>
        <fullName evidence="1">Uncharacterized protein</fullName>
    </submittedName>
</protein>
<keyword evidence="2" id="KW-1185">Reference proteome</keyword>
<sequence>MPLRELHLAIGHQFDFKVLEGLTSHLYSLRERQNYRRNKRKRLDSDNCEFLSAKRRRTDIKHVKNYKLLYTKCSFYRRCRKMVIGRMNRIYRVHALLHALRA</sequence>
<organism evidence="1 2">
    <name type="scientific">Cherax quadricarinatus</name>
    <name type="common">Australian red claw crayfish</name>
    <dbReference type="NCBI Taxonomy" id="27406"/>
    <lineage>
        <taxon>Eukaryota</taxon>
        <taxon>Metazoa</taxon>
        <taxon>Ecdysozoa</taxon>
        <taxon>Arthropoda</taxon>
        <taxon>Crustacea</taxon>
        <taxon>Multicrustacea</taxon>
        <taxon>Malacostraca</taxon>
        <taxon>Eumalacostraca</taxon>
        <taxon>Eucarida</taxon>
        <taxon>Decapoda</taxon>
        <taxon>Pleocyemata</taxon>
        <taxon>Astacidea</taxon>
        <taxon>Parastacoidea</taxon>
        <taxon>Parastacidae</taxon>
        <taxon>Cherax</taxon>
    </lineage>
</organism>
<accession>A0AAW0YD25</accession>
<reference evidence="1 2" key="1">
    <citation type="journal article" date="2024" name="BMC Genomics">
        <title>Genome assembly of redclaw crayfish (Cherax quadricarinatus) provides insights into its immune adaptation and hypoxia tolerance.</title>
        <authorList>
            <person name="Liu Z."/>
            <person name="Zheng J."/>
            <person name="Li H."/>
            <person name="Fang K."/>
            <person name="Wang S."/>
            <person name="He J."/>
            <person name="Zhou D."/>
            <person name="Weng S."/>
            <person name="Chi M."/>
            <person name="Gu Z."/>
            <person name="He J."/>
            <person name="Li F."/>
            <person name="Wang M."/>
        </authorList>
    </citation>
    <scope>NUCLEOTIDE SEQUENCE [LARGE SCALE GENOMIC DNA]</scope>
    <source>
        <strain evidence="1">ZL_2023a</strain>
    </source>
</reference>
<gene>
    <name evidence="1" type="ORF">OTU49_017079</name>
</gene>
<name>A0AAW0YD25_CHEQU</name>
<evidence type="ECO:0000313" key="2">
    <source>
        <dbReference type="Proteomes" id="UP001445076"/>
    </source>
</evidence>